<evidence type="ECO:0000313" key="2">
    <source>
        <dbReference type="EMBL" id="EJT68099.1"/>
    </source>
</evidence>
<dbReference type="RefSeq" id="XP_009230514.1">
    <property type="nucleotide sequence ID" value="XM_009232250.1"/>
</dbReference>
<dbReference type="EMBL" id="GL385648">
    <property type="protein sequence ID" value="EJT68099.1"/>
    <property type="molecule type" value="Genomic_DNA"/>
</dbReference>
<dbReference type="VEuPathDB" id="FungiDB:GGTG_14323"/>
<protein>
    <submittedName>
        <fullName evidence="2 3">Uncharacterized protein</fullName>
    </submittedName>
</protein>
<reference evidence="4" key="1">
    <citation type="submission" date="2010-07" db="EMBL/GenBank/DDBJ databases">
        <title>The genome sequence of Gaeumannomyces graminis var. tritici strain R3-111a-1.</title>
        <authorList>
            <consortium name="The Broad Institute Genome Sequencing Platform"/>
            <person name="Ma L.-J."/>
            <person name="Dead R."/>
            <person name="Young S."/>
            <person name="Zeng Q."/>
            <person name="Koehrsen M."/>
            <person name="Alvarado L."/>
            <person name="Berlin A."/>
            <person name="Chapman S.B."/>
            <person name="Chen Z."/>
            <person name="Freedman E."/>
            <person name="Gellesch M."/>
            <person name="Goldberg J."/>
            <person name="Griggs A."/>
            <person name="Gujja S."/>
            <person name="Heilman E.R."/>
            <person name="Heiman D."/>
            <person name="Hepburn T."/>
            <person name="Howarth C."/>
            <person name="Jen D."/>
            <person name="Larson L."/>
            <person name="Mehta T."/>
            <person name="Neiman D."/>
            <person name="Pearson M."/>
            <person name="Roberts A."/>
            <person name="Saif S."/>
            <person name="Shea T."/>
            <person name="Shenoy N."/>
            <person name="Sisk P."/>
            <person name="Stolte C."/>
            <person name="Sykes S."/>
            <person name="Walk T."/>
            <person name="White J."/>
            <person name="Yandava C."/>
            <person name="Haas B."/>
            <person name="Nusbaum C."/>
            <person name="Birren B."/>
        </authorList>
    </citation>
    <scope>NUCLEOTIDE SEQUENCE [LARGE SCALE GENOMIC DNA]</scope>
    <source>
        <strain evidence="4">R3-111a-1</strain>
    </source>
</reference>
<reference evidence="2" key="3">
    <citation type="submission" date="2010-09" db="EMBL/GenBank/DDBJ databases">
        <title>Annotation of Gaeumannomyces graminis var. tritici R3-111a-1.</title>
        <authorList>
            <consortium name="The Broad Institute Genome Sequencing Platform"/>
            <person name="Ma L.-J."/>
            <person name="Dead R."/>
            <person name="Young S.K."/>
            <person name="Zeng Q."/>
            <person name="Gargeya S."/>
            <person name="Fitzgerald M."/>
            <person name="Haas B."/>
            <person name="Abouelleil A."/>
            <person name="Alvarado L."/>
            <person name="Arachchi H.M."/>
            <person name="Berlin A."/>
            <person name="Brown A."/>
            <person name="Chapman S.B."/>
            <person name="Chen Z."/>
            <person name="Dunbar C."/>
            <person name="Freedman E."/>
            <person name="Gearin G."/>
            <person name="Gellesch M."/>
            <person name="Goldberg J."/>
            <person name="Griggs A."/>
            <person name="Gujja S."/>
            <person name="Heiman D."/>
            <person name="Howarth C."/>
            <person name="Larson L."/>
            <person name="Lui A."/>
            <person name="MacDonald P.J.P."/>
            <person name="Mehta T."/>
            <person name="Montmayeur A."/>
            <person name="Murphy C."/>
            <person name="Neiman D."/>
            <person name="Pearson M."/>
            <person name="Priest M."/>
            <person name="Roberts A."/>
            <person name="Saif S."/>
            <person name="Shea T."/>
            <person name="Shenoy N."/>
            <person name="Sisk P."/>
            <person name="Stolte C."/>
            <person name="Sykes S."/>
            <person name="Yandava C."/>
            <person name="Wortman J."/>
            <person name="Nusbaum C."/>
            <person name="Birren B."/>
        </authorList>
    </citation>
    <scope>NUCLEOTIDE SEQUENCE</scope>
    <source>
        <strain evidence="2">R3-111a-1</strain>
    </source>
</reference>
<organism evidence="2">
    <name type="scientific">Gaeumannomyces tritici (strain R3-111a-1)</name>
    <name type="common">Wheat and barley take-all root rot fungus</name>
    <name type="synonym">Gaeumannomyces graminis var. tritici</name>
    <dbReference type="NCBI Taxonomy" id="644352"/>
    <lineage>
        <taxon>Eukaryota</taxon>
        <taxon>Fungi</taxon>
        <taxon>Dikarya</taxon>
        <taxon>Ascomycota</taxon>
        <taxon>Pezizomycotina</taxon>
        <taxon>Sordariomycetes</taxon>
        <taxon>Sordariomycetidae</taxon>
        <taxon>Magnaporthales</taxon>
        <taxon>Magnaporthaceae</taxon>
        <taxon>Gaeumannomyces</taxon>
    </lineage>
</organism>
<feature type="region of interest" description="Disordered" evidence="1">
    <location>
        <begin position="1"/>
        <end position="22"/>
    </location>
</feature>
<reference evidence="3" key="5">
    <citation type="submission" date="2018-04" db="UniProtKB">
        <authorList>
            <consortium name="EnsemblFungi"/>
        </authorList>
    </citation>
    <scope>IDENTIFICATION</scope>
    <source>
        <strain evidence="3">R3-111a-1</strain>
    </source>
</reference>
<evidence type="ECO:0000313" key="4">
    <source>
        <dbReference type="Proteomes" id="UP000006039"/>
    </source>
</evidence>
<dbReference type="GeneID" id="20354781"/>
<evidence type="ECO:0000256" key="1">
    <source>
        <dbReference type="SAM" id="MobiDB-lite"/>
    </source>
</evidence>
<proteinExistence type="predicted"/>
<gene>
    <name evidence="3" type="primary">20354781</name>
    <name evidence="2" type="ORF">GGTG_14323</name>
</gene>
<dbReference type="Proteomes" id="UP000006039">
    <property type="component" value="Unassembled WGS sequence"/>
</dbReference>
<reference evidence="3" key="4">
    <citation type="journal article" date="2015" name="G3 (Bethesda)">
        <title>Genome sequences of three phytopathogenic species of the Magnaporthaceae family of fungi.</title>
        <authorList>
            <person name="Okagaki L.H."/>
            <person name="Nunes C.C."/>
            <person name="Sailsbery J."/>
            <person name="Clay B."/>
            <person name="Brown D."/>
            <person name="John T."/>
            <person name="Oh Y."/>
            <person name="Young N."/>
            <person name="Fitzgerald M."/>
            <person name="Haas B.J."/>
            <person name="Zeng Q."/>
            <person name="Young S."/>
            <person name="Adiconis X."/>
            <person name="Fan L."/>
            <person name="Levin J.Z."/>
            <person name="Mitchell T.K."/>
            <person name="Okubara P.A."/>
            <person name="Farman M.L."/>
            <person name="Kohn L.M."/>
            <person name="Birren B."/>
            <person name="Ma L.-J."/>
            <person name="Dean R.A."/>
        </authorList>
    </citation>
    <scope>NUCLEOTIDE SEQUENCE</scope>
    <source>
        <strain evidence="3">R3-111a-1</strain>
    </source>
</reference>
<sequence length="164" mass="17172">MGDGLAQTSAGSSAAPGGGGNSAGRVLTTPKCASSYYWGRLTTRAACCQTASGSDVSLIASKIVLLFTLPLLSSRPRFPCRLSTRSYETVAQHTRHATPSKAAPRHSCSSPAIQLYAPVYTNGKSRISRLVEAIARRPIGCLTPSIDAALTPARKPHPSHSILP</sequence>
<name>J3PL75_GAET3</name>
<dbReference type="EnsemblFungi" id="EJT68099">
    <property type="protein sequence ID" value="EJT68099"/>
    <property type="gene ID" value="GGTG_14323"/>
</dbReference>
<dbReference type="HOGENOM" id="CLU_1619112_0_0_1"/>
<accession>J3PL75</accession>
<dbReference type="AlphaFoldDB" id="J3PL75"/>
<evidence type="ECO:0000313" key="3">
    <source>
        <dbReference type="EnsemblFungi" id="EJT68099"/>
    </source>
</evidence>
<keyword evidence="4" id="KW-1185">Reference proteome</keyword>
<reference evidence="2" key="2">
    <citation type="submission" date="2010-07" db="EMBL/GenBank/DDBJ databases">
        <authorList>
            <consortium name="The Broad Institute Genome Sequencing Platform"/>
            <consortium name="Broad Institute Genome Sequencing Center for Infectious Disease"/>
            <person name="Ma L.-J."/>
            <person name="Dead R."/>
            <person name="Young S."/>
            <person name="Zeng Q."/>
            <person name="Koehrsen M."/>
            <person name="Alvarado L."/>
            <person name="Berlin A."/>
            <person name="Chapman S.B."/>
            <person name="Chen Z."/>
            <person name="Freedman E."/>
            <person name="Gellesch M."/>
            <person name="Goldberg J."/>
            <person name="Griggs A."/>
            <person name="Gujja S."/>
            <person name="Heilman E.R."/>
            <person name="Heiman D."/>
            <person name="Hepburn T."/>
            <person name="Howarth C."/>
            <person name="Jen D."/>
            <person name="Larson L."/>
            <person name="Mehta T."/>
            <person name="Neiman D."/>
            <person name="Pearson M."/>
            <person name="Roberts A."/>
            <person name="Saif S."/>
            <person name="Shea T."/>
            <person name="Shenoy N."/>
            <person name="Sisk P."/>
            <person name="Stolte C."/>
            <person name="Sykes S."/>
            <person name="Walk T."/>
            <person name="White J."/>
            <person name="Yandava C."/>
            <person name="Haas B."/>
            <person name="Nusbaum C."/>
            <person name="Birren B."/>
        </authorList>
    </citation>
    <scope>NUCLEOTIDE SEQUENCE</scope>
    <source>
        <strain evidence="2">R3-111a-1</strain>
    </source>
</reference>